<dbReference type="AlphaFoldDB" id="A0A364LN20"/>
<gene>
    <name evidence="2" type="ORF">B1207_00755</name>
</gene>
<protein>
    <submittedName>
        <fullName evidence="2">Uncharacterized protein</fullName>
    </submittedName>
</protein>
<evidence type="ECO:0000313" key="3">
    <source>
        <dbReference type="Proteomes" id="UP000249458"/>
    </source>
</evidence>
<feature type="region of interest" description="Disordered" evidence="1">
    <location>
        <begin position="639"/>
        <end position="663"/>
    </location>
</feature>
<sequence>MKREEVDTLIVGAGPSGLLHAIGLLQKNPQKKILILEKREEYTRNHVVRFKYSKLEEYIKTIGGENIPELTDLVKRLKKNPAIRINELEGILKVAAKGLGAEIEYDEVKDVQSQVFDKYPNLDLLIGSDGTHSTVSKQVFGEDNQIKHSFDYVLQVRFEVTGPKPNAIDLPSWPSYLQAYGVAGEEVMGKTVDGKTPITMQIMISKEDFDALTPHATSKTPIRPFNDAETKLDKVPDEIMQKVKGYLGLRLAHYTNNNAGEHIDMSDVRLSVNEAPATRAKSVLTFKEVGDRKVTVMLAGDAALGLSYFKGVDACLENASHALNALNTDSPEQRTEQLEEYSEWFDKDLAPRKVNEVAQYSKYGARLPVAIFAFLNRLLGRDFAMNTAQAERFADLYHGNQREVQKNGASQDILNTPYPHRSNYFMSVLNTTPTPVSEHMKTIGKHFQKFFTTYKSNNYLYKDLLQPLNAVKNIIEGALKIGLSPLMFLIATPINLFSTRKLKTGWEQVKSSFSATVGRMGDGFGQLGVGITLALTAVLMPIKVVVNSITTARAEPRKIENNPGMAKLIKEAKKVDHEEMSVNKMNALRIDMHRKLEKSLDRHQKTDISVEEERKAYKACQPSNPESYKQYFKLFKPAPQSPVEGSKAANDAAIDPTETTLGK</sequence>
<organism evidence="2 3">
    <name type="scientific">Legionella quinlivanii</name>
    <dbReference type="NCBI Taxonomy" id="45073"/>
    <lineage>
        <taxon>Bacteria</taxon>
        <taxon>Pseudomonadati</taxon>
        <taxon>Pseudomonadota</taxon>
        <taxon>Gammaproteobacteria</taxon>
        <taxon>Legionellales</taxon>
        <taxon>Legionellaceae</taxon>
        <taxon>Legionella</taxon>
    </lineage>
</organism>
<reference evidence="2 3" key="1">
    <citation type="submission" date="2017-02" db="EMBL/GenBank/DDBJ databases">
        <title>Legionella quilivanii strain from human: case report and whole genome sequencing analysis.</title>
        <authorList>
            <person name="Lalancette C."/>
            <person name="Leduc J.-M."/>
            <person name="Levesque S."/>
            <person name="Fournier E."/>
            <person name="Saoud J."/>
            <person name="Faucher S.P."/>
            <person name="Bernard K."/>
            <person name="Martineau C."/>
            <person name="Longtin J."/>
        </authorList>
    </citation>
    <scope>NUCLEOTIDE SEQUENCE [LARGE SCALE GENOMIC DNA]</scope>
    <source>
        <strain evidence="2 3">ID143958</strain>
    </source>
</reference>
<dbReference type="Gene3D" id="3.50.50.60">
    <property type="entry name" value="FAD/NAD(P)-binding domain"/>
    <property type="match status" value="2"/>
</dbReference>
<dbReference type="Proteomes" id="UP000249458">
    <property type="component" value="Unassembled WGS sequence"/>
</dbReference>
<dbReference type="SUPFAM" id="SSF51905">
    <property type="entry name" value="FAD/NAD(P)-binding domain"/>
    <property type="match status" value="1"/>
</dbReference>
<evidence type="ECO:0000256" key="1">
    <source>
        <dbReference type="SAM" id="MobiDB-lite"/>
    </source>
</evidence>
<accession>A0A364LN20</accession>
<comment type="caution">
    <text evidence="2">The sequence shown here is derived from an EMBL/GenBank/DDBJ whole genome shotgun (WGS) entry which is preliminary data.</text>
</comment>
<dbReference type="RefSeq" id="WP_112218093.1">
    <property type="nucleotide sequence ID" value="NZ_MVJN01000001.1"/>
</dbReference>
<proteinExistence type="predicted"/>
<dbReference type="InterPro" id="IPR036188">
    <property type="entry name" value="FAD/NAD-bd_sf"/>
</dbReference>
<dbReference type="Gene3D" id="3.30.9.10">
    <property type="entry name" value="D-Amino Acid Oxidase, subunit A, domain 2"/>
    <property type="match status" value="1"/>
</dbReference>
<dbReference type="EMBL" id="MVJN01000001">
    <property type="protein sequence ID" value="RAP38452.1"/>
    <property type="molecule type" value="Genomic_DNA"/>
</dbReference>
<evidence type="ECO:0000313" key="2">
    <source>
        <dbReference type="EMBL" id="RAP38452.1"/>
    </source>
</evidence>
<name>A0A364LN20_9GAMM</name>